<organism evidence="4 5">
    <name type="scientific">Pacificimonas pallii</name>
    <dbReference type="NCBI Taxonomy" id="2827236"/>
    <lineage>
        <taxon>Bacteria</taxon>
        <taxon>Pseudomonadati</taxon>
        <taxon>Pseudomonadota</taxon>
        <taxon>Alphaproteobacteria</taxon>
        <taxon>Sphingomonadales</taxon>
        <taxon>Sphingosinicellaceae</taxon>
        <taxon>Pacificimonas</taxon>
    </lineage>
</organism>
<evidence type="ECO:0000256" key="1">
    <source>
        <dbReference type="SAM" id="SignalP"/>
    </source>
</evidence>
<dbReference type="InterPro" id="IPR001375">
    <property type="entry name" value="Peptidase_S9_cat"/>
</dbReference>
<evidence type="ECO:0000259" key="2">
    <source>
        <dbReference type="Pfam" id="PF00326"/>
    </source>
</evidence>
<keyword evidence="1" id="KW-0732">Signal</keyword>
<reference evidence="4 5" key="1">
    <citation type="submission" date="2021-04" db="EMBL/GenBank/DDBJ databases">
        <authorList>
            <person name="Pira H."/>
            <person name="Risdian C."/>
            <person name="Wink J."/>
        </authorList>
    </citation>
    <scope>NUCLEOTIDE SEQUENCE [LARGE SCALE GENOMIC DNA]</scope>
    <source>
        <strain evidence="4 5">WHA3</strain>
    </source>
</reference>
<feature type="signal peptide" evidence="1">
    <location>
        <begin position="1"/>
        <end position="24"/>
    </location>
</feature>
<comment type="caution">
    <text evidence="4">The sequence shown here is derived from an EMBL/GenBank/DDBJ whole genome shotgun (WGS) entry which is preliminary data.</text>
</comment>
<dbReference type="RefSeq" id="WP_218446334.1">
    <property type="nucleotide sequence ID" value="NZ_JAGSPA010000004.1"/>
</dbReference>
<keyword evidence="5" id="KW-1185">Reference proteome</keyword>
<sequence length="728" mass="81695">MRARAAQIWVLTGLLLLGAAGTQAKTPLSLDAIFAGDLAQGPAIAQTCWNEDGAGFSYLSRDPETGLAGIHSQDVDGGDPKPVIAAGQLSYKGRPLHIGWRDCTRNDRFKLLSEGEVRTWDGAAEAVHYIYDIQSRALRPLVGENEPTRYAELSPGGDHVGYVRNNNLYVADLRDLRPQAVTSDGDANIFNGIFDYGSTEFGPWRAWHWSPDGSRIAFWRLDASDVKTFHIVDELGKYNSVNALKYPNTGERHARIKIGVYDLRAGRTTWVDTGDNPDDYIPRITWSGDSRNLIIQRLSRDHKTLDLLLADSRSGASRAIHRETDRAWIDITDDLLALSSRQGFVWTSEESGYRHAYLFDESGEKWQLTEGDWEISSLISVDEARGWLYFYAKKDGFINQHVYRVKLDGSGLEKISGPPGWHEWQVSPDGDLAIARFSDIRTPTTISLMRTDGTHLALLDGGMTEKLAEYALPQPEFLEIETSDGIRLNAMMIRPSHFDERKTYPVIAYGYGNAGSQVVTNRWGNWRGPSRLLWHKYMAQRGYIVFSVDNRTTAGRGKAAKNLTYGHYAKYAVNDQLEAARYLKSLPYVDGERLGFWGWSGGAYLANALMTKGAPHFKVGVSVAPVIDLSRYQSVGVERWMGQLDENPAGYYQTNLINFADRLEGKLLLIHGTADENVKYGFTLQFADALIRADKQFDMMIYPGQHHGLSDVQQHVYTRISAYFDDHL</sequence>
<dbReference type="Proteomes" id="UP000722336">
    <property type="component" value="Unassembled WGS sequence"/>
</dbReference>
<evidence type="ECO:0000259" key="3">
    <source>
        <dbReference type="Pfam" id="PF00930"/>
    </source>
</evidence>
<evidence type="ECO:0000313" key="4">
    <source>
        <dbReference type="EMBL" id="MBV7257484.1"/>
    </source>
</evidence>
<dbReference type="PANTHER" id="PTHR11731">
    <property type="entry name" value="PROTEASE FAMILY S9B,C DIPEPTIDYL-PEPTIDASE IV-RELATED"/>
    <property type="match status" value="1"/>
</dbReference>
<evidence type="ECO:0000313" key="5">
    <source>
        <dbReference type="Proteomes" id="UP000722336"/>
    </source>
</evidence>
<dbReference type="Pfam" id="PF00326">
    <property type="entry name" value="Peptidase_S9"/>
    <property type="match status" value="1"/>
</dbReference>
<dbReference type="PANTHER" id="PTHR11731:SF193">
    <property type="entry name" value="DIPEPTIDYL PEPTIDASE 9"/>
    <property type="match status" value="1"/>
</dbReference>
<name>A0ABS6SGE1_9SPHN</name>
<dbReference type="EMBL" id="JAGSPA010000004">
    <property type="protein sequence ID" value="MBV7257484.1"/>
    <property type="molecule type" value="Genomic_DNA"/>
</dbReference>
<dbReference type="Pfam" id="PF00930">
    <property type="entry name" value="DPPIV_N"/>
    <property type="match status" value="1"/>
</dbReference>
<protein>
    <submittedName>
        <fullName evidence="4">S9 family peptidase</fullName>
    </submittedName>
</protein>
<accession>A0ABS6SGE1</accession>
<gene>
    <name evidence="4" type="ORF">KCG44_11870</name>
</gene>
<feature type="domain" description="Dipeptidylpeptidase IV N-terminal" evidence="3">
    <location>
        <begin position="111"/>
        <end position="443"/>
    </location>
</feature>
<feature type="domain" description="Peptidase S9 prolyl oligopeptidase catalytic" evidence="2">
    <location>
        <begin position="536"/>
        <end position="728"/>
    </location>
</feature>
<dbReference type="InterPro" id="IPR050278">
    <property type="entry name" value="Serine_Prot_S9B/DPPIV"/>
</dbReference>
<proteinExistence type="predicted"/>
<dbReference type="InterPro" id="IPR002469">
    <property type="entry name" value="Peptidase_S9B_N"/>
</dbReference>
<feature type="chain" id="PRO_5045836662" evidence="1">
    <location>
        <begin position="25"/>
        <end position="728"/>
    </location>
</feature>